<reference evidence="2" key="1">
    <citation type="journal article" date="2015" name="Nature">
        <title>Complex archaea that bridge the gap between prokaryotes and eukaryotes.</title>
        <authorList>
            <person name="Spang A."/>
            <person name="Saw J.H."/>
            <person name="Jorgensen S.L."/>
            <person name="Zaremba-Niedzwiedzka K."/>
            <person name="Martijn J."/>
            <person name="Lind A.E."/>
            <person name="van Eijk R."/>
            <person name="Schleper C."/>
            <person name="Guy L."/>
            <person name="Ettema T.J."/>
        </authorList>
    </citation>
    <scope>NUCLEOTIDE SEQUENCE</scope>
</reference>
<accession>A0A0F9AU61</accession>
<evidence type="ECO:0000313" key="2">
    <source>
        <dbReference type="EMBL" id="KKL05172.1"/>
    </source>
</evidence>
<comment type="caution">
    <text evidence="2">The sequence shown here is derived from an EMBL/GenBank/DDBJ whole genome shotgun (WGS) entry which is preliminary data.</text>
</comment>
<protein>
    <submittedName>
        <fullName evidence="2">Uncharacterized protein</fullName>
    </submittedName>
</protein>
<proteinExistence type="predicted"/>
<keyword evidence="1" id="KW-0812">Transmembrane</keyword>
<gene>
    <name evidence="2" type="ORF">LCGC14_2608730</name>
</gene>
<name>A0A0F9AU61_9ZZZZ</name>
<dbReference type="AlphaFoldDB" id="A0A0F9AU61"/>
<evidence type="ECO:0000256" key="1">
    <source>
        <dbReference type="SAM" id="Phobius"/>
    </source>
</evidence>
<keyword evidence="1" id="KW-1133">Transmembrane helix</keyword>
<feature type="transmembrane region" description="Helical" evidence="1">
    <location>
        <begin position="6"/>
        <end position="24"/>
    </location>
</feature>
<keyword evidence="1" id="KW-0472">Membrane</keyword>
<dbReference type="EMBL" id="LAZR01044227">
    <property type="protein sequence ID" value="KKL05172.1"/>
    <property type="molecule type" value="Genomic_DNA"/>
</dbReference>
<sequence>MRLQAFSRPALILGVIALILYWAFLMGRIDGRIDAGFECIERHISIAGDKQ</sequence>
<organism evidence="2">
    <name type="scientific">marine sediment metagenome</name>
    <dbReference type="NCBI Taxonomy" id="412755"/>
    <lineage>
        <taxon>unclassified sequences</taxon>
        <taxon>metagenomes</taxon>
        <taxon>ecological metagenomes</taxon>
    </lineage>
</organism>